<reference evidence="1 2" key="1">
    <citation type="journal article" date="2020" name="Cell">
        <title>Large-Scale Comparative Analyses of Tick Genomes Elucidate Their Genetic Diversity and Vector Capacities.</title>
        <authorList>
            <consortium name="Tick Genome and Microbiome Consortium (TIGMIC)"/>
            <person name="Jia N."/>
            <person name="Wang J."/>
            <person name="Shi W."/>
            <person name="Du L."/>
            <person name="Sun Y."/>
            <person name="Zhan W."/>
            <person name="Jiang J.F."/>
            <person name="Wang Q."/>
            <person name="Zhang B."/>
            <person name="Ji P."/>
            <person name="Bell-Sakyi L."/>
            <person name="Cui X.M."/>
            <person name="Yuan T.T."/>
            <person name="Jiang B.G."/>
            <person name="Yang W.F."/>
            <person name="Lam T.T."/>
            <person name="Chang Q.C."/>
            <person name="Ding S.J."/>
            <person name="Wang X.J."/>
            <person name="Zhu J.G."/>
            <person name="Ruan X.D."/>
            <person name="Zhao L."/>
            <person name="Wei J.T."/>
            <person name="Ye R.Z."/>
            <person name="Que T.C."/>
            <person name="Du C.H."/>
            <person name="Zhou Y.H."/>
            <person name="Cheng J.X."/>
            <person name="Dai P.F."/>
            <person name="Guo W.B."/>
            <person name="Han X.H."/>
            <person name="Huang E.J."/>
            <person name="Li L.F."/>
            <person name="Wei W."/>
            <person name="Gao Y.C."/>
            <person name="Liu J.Z."/>
            <person name="Shao H.Z."/>
            <person name="Wang X."/>
            <person name="Wang C.C."/>
            <person name="Yang T.C."/>
            <person name="Huo Q.B."/>
            <person name="Li W."/>
            <person name="Chen H.Y."/>
            <person name="Chen S.E."/>
            <person name="Zhou L.G."/>
            <person name="Ni X.B."/>
            <person name="Tian J.H."/>
            <person name="Sheng Y."/>
            <person name="Liu T."/>
            <person name="Pan Y.S."/>
            <person name="Xia L.Y."/>
            <person name="Li J."/>
            <person name="Zhao F."/>
            <person name="Cao W.C."/>
        </authorList>
    </citation>
    <scope>NUCLEOTIDE SEQUENCE [LARGE SCALE GENOMIC DNA]</scope>
    <source>
        <strain evidence="1">Iper-2018</strain>
    </source>
</reference>
<name>A0AC60Q9K0_IXOPE</name>
<dbReference type="EMBL" id="JABSTQ010009304">
    <property type="protein sequence ID" value="KAG0430634.1"/>
    <property type="molecule type" value="Genomic_DNA"/>
</dbReference>
<evidence type="ECO:0000313" key="1">
    <source>
        <dbReference type="EMBL" id="KAG0430634.1"/>
    </source>
</evidence>
<keyword evidence="2" id="KW-1185">Reference proteome</keyword>
<accession>A0AC60Q9K0</accession>
<comment type="caution">
    <text evidence="1">The sequence shown here is derived from an EMBL/GenBank/DDBJ whole genome shotgun (WGS) entry which is preliminary data.</text>
</comment>
<proteinExistence type="predicted"/>
<protein>
    <submittedName>
        <fullName evidence="1">Uncharacterized protein</fullName>
    </submittedName>
</protein>
<gene>
    <name evidence="1" type="ORF">HPB47_022531</name>
</gene>
<sequence length="387" mass="43929">MAATNDWGQAKKIANVQQLKIQNNVLLQVEAHHVVPQESACRGVILGVEIFITDEEISRFTRAPPGYEILNARRMGKSKAVVITFKGNEVPRSIEFDWKQIPCFMYKKTKAVCLNCGEVGHRARSCSKPRGYACTMCGTPNTGGSHECTAKCALCGGPHRTYDKTCKEKFYTPTTNHVSSTATAQRRGRRTEKKPQPSAARGQSRSQSRNRSTSRTRTNAWSKPLNRPRSSSTSRQRALKSDHEVEEAEVATIKPQQKKNKKKKAKKVKRISYNDDDLPSLPGDGKQSIREEVRQLKEEFLEFKKETEKKSMLESNAYKKALMDLKTELAQKFEQVDRNNYDIQKHLTAVEERLESWDAVIKNFFQSQTLKRKKAGSEENESSDSTH</sequence>
<organism evidence="1 2">
    <name type="scientific">Ixodes persulcatus</name>
    <name type="common">Taiga tick</name>
    <dbReference type="NCBI Taxonomy" id="34615"/>
    <lineage>
        <taxon>Eukaryota</taxon>
        <taxon>Metazoa</taxon>
        <taxon>Ecdysozoa</taxon>
        <taxon>Arthropoda</taxon>
        <taxon>Chelicerata</taxon>
        <taxon>Arachnida</taxon>
        <taxon>Acari</taxon>
        <taxon>Parasitiformes</taxon>
        <taxon>Ixodida</taxon>
        <taxon>Ixodoidea</taxon>
        <taxon>Ixodidae</taxon>
        <taxon>Ixodinae</taxon>
        <taxon>Ixodes</taxon>
    </lineage>
</organism>
<dbReference type="Proteomes" id="UP000805193">
    <property type="component" value="Unassembled WGS sequence"/>
</dbReference>
<evidence type="ECO:0000313" key="2">
    <source>
        <dbReference type="Proteomes" id="UP000805193"/>
    </source>
</evidence>